<keyword evidence="1" id="KW-1133">Transmembrane helix</keyword>
<dbReference type="Proteomes" id="UP000321523">
    <property type="component" value="Unassembled WGS sequence"/>
</dbReference>
<feature type="transmembrane region" description="Helical" evidence="1">
    <location>
        <begin position="52"/>
        <end position="70"/>
    </location>
</feature>
<name>A0A512DTQ2_9PROT</name>
<protein>
    <submittedName>
        <fullName evidence="2">Uncharacterized protein</fullName>
    </submittedName>
</protein>
<evidence type="ECO:0000313" key="3">
    <source>
        <dbReference type="Proteomes" id="UP000321523"/>
    </source>
</evidence>
<keyword evidence="1" id="KW-0812">Transmembrane</keyword>
<evidence type="ECO:0000256" key="1">
    <source>
        <dbReference type="SAM" id="Phobius"/>
    </source>
</evidence>
<comment type="caution">
    <text evidence="2">The sequence shown here is derived from an EMBL/GenBank/DDBJ whole genome shotgun (WGS) entry which is preliminary data.</text>
</comment>
<dbReference type="EMBL" id="BJYZ01000018">
    <property type="protein sequence ID" value="GEO39852.1"/>
    <property type="molecule type" value="Genomic_DNA"/>
</dbReference>
<keyword evidence="1" id="KW-0472">Membrane</keyword>
<accession>A0A512DTQ2</accession>
<dbReference type="AlphaFoldDB" id="A0A512DTQ2"/>
<proteinExistence type="predicted"/>
<evidence type="ECO:0000313" key="2">
    <source>
        <dbReference type="EMBL" id="GEO39852.1"/>
    </source>
</evidence>
<sequence>MTGCPGSRTGIRQSYLKRAVREWVPLAKPPIYAPEPMRMSPAFHCTLKRLRFGANTVAIAVTLLSTVVTICLNDETKSPASALLAVGFFSCFALLWQFVRQDLQERDTGDARDIT</sequence>
<organism evidence="2 3">
    <name type="scientific">Skermanella aerolata</name>
    <dbReference type="NCBI Taxonomy" id="393310"/>
    <lineage>
        <taxon>Bacteria</taxon>
        <taxon>Pseudomonadati</taxon>
        <taxon>Pseudomonadota</taxon>
        <taxon>Alphaproteobacteria</taxon>
        <taxon>Rhodospirillales</taxon>
        <taxon>Azospirillaceae</taxon>
        <taxon>Skermanella</taxon>
    </lineage>
</organism>
<gene>
    <name evidence="2" type="ORF">SAE02_40000</name>
</gene>
<reference evidence="2 3" key="1">
    <citation type="submission" date="2019-07" db="EMBL/GenBank/DDBJ databases">
        <title>Whole genome shotgun sequence of Skermanella aerolata NBRC 106429.</title>
        <authorList>
            <person name="Hosoyama A."/>
            <person name="Uohara A."/>
            <person name="Ohji S."/>
            <person name="Ichikawa N."/>
        </authorList>
    </citation>
    <scope>NUCLEOTIDE SEQUENCE [LARGE SCALE GENOMIC DNA]</scope>
    <source>
        <strain evidence="2 3">NBRC 106429</strain>
    </source>
</reference>
<keyword evidence="3" id="KW-1185">Reference proteome</keyword>
<feature type="transmembrane region" description="Helical" evidence="1">
    <location>
        <begin position="82"/>
        <end position="99"/>
    </location>
</feature>